<keyword evidence="2" id="KW-1185">Reference proteome</keyword>
<evidence type="ECO:0000313" key="1">
    <source>
        <dbReference type="EMBL" id="AUB35348.1"/>
    </source>
</evidence>
<dbReference type="KEGG" id="nfl:COO91_01226"/>
<dbReference type="AlphaFoldDB" id="A0A2K8SIV2"/>
<name>A0A2K8SIV2_9NOSO</name>
<dbReference type="EMBL" id="CP024785">
    <property type="protein sequence ID" value="AUB35348.1"/>
    <property type="molecule type" value="Genomic_DNA"/>
</dbReference>
<reference evidence="1 2" key="1">
    <citation type="submission" date="2017-11" db="EMBL/GenBank/DDBJ databases">
        <title>Complete genome of a free-living desiccation-tolerant cyanobacterium and its photosynthetic adaptation to extreme terrestrial habitat.</title>
        <authorList>
            <person name="Shang J."/>
        </authorList>
    </citation>
    <scope>NUCLEOTIDE SEQUENCE [LARGE SCALE GENOMIC DNA]</scope>
    <source>
        <strain evidence="1 2">CCNUN1</strain>
    </source>
</reference>
<accession>A0A2K8SIV2</accession>
<proteinExistence type="predicted"/>
<organism evidence="1 2">
    <name type="scientific">Nostoc flagelliforme CCNUN1</name>
    <dbReference type="NCBI Taxonomy" id="2038116"/>
    <lineage>
        <taxon>Bacteria</taxon>
        <taxon>Bacillati</taxon>
        <taxon>Cyanobacteriota</taxon>
        <taxon>Cyanophyceae</taxon>
        <taxon>Nostocales</taxon>
        <taxon>Nostocaceae</taxon>
        <taxon>Nostoc</taxon>
    </lineage>
</organism>
<protein>
    <submittedName>
        <fullName evidence="1">Acyl-CoA synthetase</fullName>
    </submittedName>
</protein>
<sequence length="62" mass="7382">MLFSFYSQLILRELFYTLTYFSNTLLDVMEDWSENPQNKAKFKDLEAEVDSVLKQLTPTKQL</sequence>
<evidence type="ECO:0000313" key="2">
    <source>
        <dbReference type="Proteomes" id="UP000232003"/>
    </source>
</evidence>
<dbReference type="Proteomes" id="UP000232003">
    <property type="component" value="Chromosome"/>
</dbReference>
<gene>
    <name evidence="1" type="ORF">COO91_01226</name>
</gene>